<dbReference type="InterPro" id="IPR051089">
    <property type="entry name" value="prtT"/>
</dbReference>
<keyword evidence="2" id="KW-0479">Metal-binding</keyword>
<comment type="caution">
    <text evidence="9">The sequence shown here is derived from an EMBL/GenBank/DDBJ whole genome shotgun (WGS) entry which is preliminary data.</text>
</comment>
<keyword evidence="4" id="KW-0238">DNA-binding</keyword>
<reference evidence="9" key="1">
    <citation type="submission" date="2019-10" db="EMBL/GenBank/DDBJ databases">
        <authorList>
            <consortium name="DOE Joint Genome Institute"/>
            <person name="Kuo A."/>
            <person name="Miyauchi S."/>
            <person name="Kiss E."/>
            <person name="Drula E."/>
            <person name="Kohler A."/>
            <person name="Sanchez-Garcia M."/>
            <person name="Andreopoulos B."/>
            <person name="Barry K.W."/>
            <person name="Bonito G."/>
            <person name="Buee M."/>
            <person name="Carver A."/>
            <person name="Chen C."/>
            <person name="Cichocki N."/>
            <person name="Clum A."/>
            <person name="Culley D."/>
            <person name="Crous P.W."/>
            <person name="Fauchery L."/>
            <person name="Girlanda M."/>
            <person name="Hayes R."/>
            <person name="Keri Z."/>
            <person name="LaButti K."/>
            <person name="Lipzen A."/>
            <person name="Lombard V."/>
            <person name="Magnuson J."/>
            <person name="Maillard F."/>
            <person name="Morin E."/>
            <person name="Murat C."/>
            <person name="Nolan M."/>
            <person name="Ohm R."/>
            <person name="Pangilinan J."/>
            <person name="Pereira M."/>
            <person name="Perotto S."/>
            <person name="Peter M."/>
            <person name="Riley R."/>
            <person name="Sitrit Y."/>
            <person name="Stielow B."/>
            <person name="Szollosi G."/>
            <person name="Zifcakova L."/>
            <person name="Stursova M."/>
            <person name="Spatafora J.W."/>
            <person name="Tedersoo L."/>
            <person name="Vaario L.-M."/>
            <person name="Yamada A."/>
            <person name="Yan M."/>
            <person name="Wang P."/>
            <person name="Xu J."/>
            <person name="Bruns T."/>
            <person name="Baldrian P."/>
            <person name="Vilgalys R."/>
            <person name="Henrissat B."/>
            <person name="Grigoriev I.V."/>
            <person name="Hibbett D."/>
            <person name="Nagy L.G."/>
            <person name="Martin F.M."/>
        </authorList>
    </citation>
    <scope>NUCLEOTIDE SEQUENCE</scope>
    <source>
        <strain evidence="9">Prilba</strain>
    </source>
</reference>
<keyword evidence="10" id="KW-1185">Reference proteome</keyword>
<dbReference type="GO" id="GO:0008270">
    <property type="term" value="F:zinc ion binding"/>
    <property type="evidence" value="ECO:0007669"/>
    <property type="project" value="InterPro"/>
</dbReference>
<dbReference type="Pfam" id="PF00172">
    <property type="entry name" value="Zn_clus"/>
    <property type="match status" value="1"/>
</dbReference>
<dbReference type="Gene3D" id="4.10.240.10">
    <property type="entry name" value="Zn(2)-C6 fungal-type DNA-binding domain"/>
    <property type="match status" value="1"/>
</dbReference>
<feature type="compositionally biased region" description="Polar residues" evidence="7">
    <location>
        <begin position="9"/>
        <end position="20"/>
    </location>
</feature>
<feature type="compositionally biased region" description="Polar residues" evidence="7">
    <location>
        <begin position="80"/>
        <end position="93"/>
    </location>
</feature>
<evidence type="ECO:0000256" key="2">
    <source>
        <dbReference type="ARBA" id="ARBA00022723"/>
    </source>
</evidence>
<evidence type="ECO:0000256" key="7">
    <source>
        <dbReference type="SAM" id="MobiDB-lite"/>
    </source>
</evidence>
<comment type="subcellular location">
    <subcellularLocation>
        <location evidence="1">Nucleus</location>
    </subcellularLocation>
</comment>
<gene>
    <name evidence="9" type="ORF">DFH94DRAFT_164069</name>
</gene>
<feature type="region of interest" description="Disordered" evidence="7">
    <location>
        <begin position="378"/>
        <end position="433"/>
    </location>
</feature>
<evidence type="ECO:0000256" key="4">
    <source>
        <dbReference type="ARBA" id="ARBA00023125"/>
    </source>
</evidence>
<proteinExistence type="predicted"/>
<protein>
    <recommendedName>
        <fullName evidence="8">Zn(2)-C6 fungal-type domain-containing protein</fullName>
    </recommendedName>
</protein>
<dbReference type="CDD" id="cd00067">
    <property type="entry name" value="GAL4"/>
    <property type="match status" value="1"/>
</dbReference>
<dbReference type="InterPro" id="IPR001138">
    <property type="entry name" value="Zn2Cys6_DnaBD"/>
</dbReference>
<keyword evidence="5" id="KW-0804">Transcription</keyword>
<dbReference type="OrthoDB" id="39175at2759"/>
<keyword evidence="3" id="KW-0805">Transcription regulation</keyword>
<evidence type="ECO:0000256" key="1">
    <source>
        <dbReference type="ARBA" id="ARBA00004123"/>
    </source>
</evidence>
<dbReference type="SMART" id="SM00906">
    <property type="entry name" value="Fungal_trans"/>
    <property type="match status" value="1"/>
</dbReference>
<feature type="domain" description="Zn(2)-C6 fungal-type" evidence="8">
    <location>
        <begin position="221"/>
        <end position="253"/>
    </location>
</feature>
<organism evidence="9 10">
    <name type="scientific">Russula ochroleuca</name>
    <dbReference type="NCBI Taxonomy" id="152965"/>
    <lineage>
        <taxon>Eukaryota</taxon>
        <taxon>Fungi</taxon>
        <taxon>Dikarya</taxon>
        <taxon>Basidiomycota</taxon>
        <taxon>Agaricomycotina</taxon>
        <taxon>Agaricomycetes</taxon>
        <taxon>Russulales</taxon>
        <taxon>Russulaceae</taxon>
        <taxon>Russula</taxon>
    </lineage>
</organism>
<reference evidence="9" key="2">
    <citation type="journal article" date="2020" name="Nat. Commun.">
        <title>Large-scale genome sequencing of mycorrhizal fungi provides insights into the early evolution of symbiotic traits.</title>
        <authorList>
            <person name="Miyauchi S."/>
            <person name="Kiss E."/>
            <person name="Kuo A."/>
            <person name="Drula E."/>
            <person name="Kohler A."/>
            <person name="Sanchez-Garcia M."/>
            <person name="Morin E."/>
            <person name="Andreopoulos B."/>
            <person name="Barry K.W."/>
            <person name="Bonito G."/>
            <person name="Buee M."/>
            <person name="Carver A."/>
            <person name="Chen C."/>
            <person name="Cichocki N."/>
            <person name="Clum A."/>
            <person name="Culley D."/>
            <person name="Crous P.W."/>
            <person name="Fauchery L."/>
            <person name="Girlanda M."/>
            <person name="Hayes R.D."/>
            <person name="Keri Z."/>
            <person name="LaButti K."/>
            <person name="Lipzen A."/>
            <person name="Lombard V."/>
            <person name="Magnuson J."/>
            <person name="Maillard F."/>
            <person name="Murat C."/>
            <person name="Nolan M."/>
            <person name="Ohm R.A."/>
            <person name="Pangilinan J."/>
            <person name="Pereira M.F."/>
            <person name="Perotto S."/>
            <person name="Peter M."/>
            <person name="Pfister S."/>
            <person name="Riley R."/>
            <person name="Sitrit Y."/>
            <person name="Stielow J.B."/>
            <person name="Szollosi G."/>
            <person name="Zifcakova L."/>
            <person name="Stursova M."/>
            <person name="Spatafora J.W."/>
            <person name="Tedersoo L."/>
            <person name="Vaario L.M."/>
            <person name="Yamada A."/>
            <person name="Yan M."/>
            <person name="Wang P."/>
            <person name="Xu J."/>
            <person name="Bruns T."/>
            <person name="Baldrian P."/>
            <person name="Vilgalys R."/>
            <person name="Dunand C."/>
            <person name="Henrissat B."/>
            <person name="Grigoriev I.V."/>
            <person name="Hibbett D."/>
            <person name="Nagy L.G."/>
            <person name="Martin F.M."/>
        </authorList>
    </citation>
    <scope>NUCLEOTIDE SEQUENCE</scope>
    <source>
        <strain evidence="9">Prilba</strain>
    </source>
</reference>
<dbReference type="PANTHER" id="PTHR31845:SF19">
    <property type="entry name" value="TRANSCRIPTION FACTOR DOMAIN-CONTAINING PROTEIN"/>
    <property type="match status" value="1"/>
</dbReference>
<dbReference type="Pfam" id="PF04082">
    <property type="entry name" value="Fungal_trans"/>
    <property type="match status" value="1"/>
</dbReference>
<dbReference type="InterPro" id="IPR036864">
    <property type="entry name" value="Zn2-C6_fun-type_DNA-bd_sf"/>
</dbReference>
<dbReference type="PANTHER" id="PTHR31845">
    <property type="entry name" value="FINGER DOMAIN PROTEIN, PUTATIVE-RELATED"/>
    <property type="match status" value="1"/>
</dbReference>
<evidence type="ECO:0000313" key="10">
    <source>
        <dbReference type="Proteomes" id="UP000759537"/>
    </source>
</evidence>
<evidence type="ECO:0000256" key="5">
    <source>
        <dbReference type="ARBA" id="ARBA00023163"/>
    </source>
</evidence>
<dbReference type="SUPFAM" id="SSF57701">
    <property type="entry name" value="Zn2/Cys6 DNA-binding domain"/>
    <property type="match status" value="1"/>
</dbReference>
<sequence>MPTDDPQPYDSQPQMWTRQQPLYVYPQPPEDGSHPGPPSSVPPRHSSNVGLSSFDYGPSYDQMSQSSSLVPSSAQYPPADSSQIPYATYSNPGYSDHPQPSHDYFAGSQHAFEPQVPAMTNPSYTTTPVSSVYTSPFPHQLSELDQARNYGAHVSVPTVTTPDDVAPPFPALDASYYRSQSSPASNKRQRPEDQEEDVGDVTDQTRGHTLQLSTAEKLKRACARCRGLKVRCHFRDDNDTCDRCIKASQECIIPGRRQRRPPPKRELLLAKIRDQATQIKDLMAQLEVIQMSDRNMTASFHTEFARSSTLGSPGSGTLTDSFGHSLEASSTLDTASSASRADSVISQENLEWIRKARESLEAFGASIRLGSSSTAKKDLVDQDLEDSTSSEGDYRVGNESSESEDEFDIGHLSPKGRGPVHERRLLGKSPPSDAKMVSLPAQASPFGMMAALSVGRARTKRPASVVSDVSDLGVANEDFFRMPMDPDPMRLGPPGHRIPPLLRKNIITSVEAEKLFKIYFDCINISVSLLDPKLYTAQQVYWRCPFLFTVICAIASRYDSERPDLYPTAMDSARQEAGAAFLVGQKRVEVVQAYYLLSLYPIPARRWEDDRSWIYLGQGIRVAMDMNLHHPNTAKPRDELHAREMLNRTRAWLNIYNLDRSFGSQYGKMAIISNVDYVASHSHEWWNTSEYNLENFDIHTCVYNAELRVLSSFLMTVYSNPEHPTGLNKEIDLGRLASETDDKVEELRQHWFSKFKQTDSNEPMNRFRIGLLRLAFSYARLVALAFGFQHAFRKNNTDENPFLKRCIRAASDVVSAMVDDIGRPSQRIYVRHGPESQTVFVAFSCAFLIKLLQPKYASFLSSDQRAEIVRTVERAIDFLGSHEIGVDDRHGPRLYSRFLRGLFDHVKTPPAKNPRSRSKRKTAPANPSPSANHFEPLPVAQTSTPFDHFAWPTEVDPSASADSSALGLHGVHASEFFYAPLPFDSDLVESMQCLSSLHEVNNATLPGFAWMKQMPPMDFGQYQEQMGSVYSS</sequence>
<dbReference type="AlphaFoldDB" id="A0A9P5N4H5"/>
<dbReference type="EMBL" id="WHVB01000002">
    <property type="protein sequence ID" value="KAF8486007.1"/>
    <property type="molecule type" value="Genomic_DNA"/>
</dbReference>
<dbReference type="CDD" id="cd12148">
    <property type="entry name" value="fungal_TF_MHR"/>
    <property type="match status" value="1"/>
</dbReference>
<feature type="region of interest" description="Disordered" evidence="7">
    <location>
        <begin position="906"/>
        <end position="937"/>
    </location>
</feature>
<evidence type="ECO:0000313" key="9">
    <source>
        <dbReference type="EMBL" id="KAF8486007.1"/>
    </source>
</evidence>
<dbReference type="InterPro" id="IPR007219">
    <property type="entry name" value="XnlR_reg_dom"/>
</dbReference>
<feature type="compositionally biased region" description="Polar residues" evidence="7">
    <location>
        <begin position="202"/>
        <end position="212"/>
    </location>
</feature>
<dbReference type="GO" id="GO:0000981">
    <property type="term" value="F:DNA-binding transcription factor activity, RNA polymerase II-specific"/>
    <property type="evidence" value="ECO:0007669"/>
    <property type="project" value="InterPro"/>
</dbReference>
<accession>A0A9P5N4H5</accession>
<dbReference type="GO" id="GO:0006351">
    <property type="term" value="P:DNA-templated transcription"/>
    <property type="evidence" value="ECO:0007669"/>
    <property type="project" value="InterPro"/>
</dbReference>
<feature type="region of interest" description="Disordered" evidence="7">
    <location>
        <begin position="1"/>
        <end position="106"/>
    </location>
</feature>
<evidence type="ECO:0000256" key="3">
    <source>
        <dbReference type="ARBA" id="ARBA00023015"/>
    </source>
</evidence>
<feature type="compositionally biased region" description="Low complexity" evidence="7">
    <location>
        <begin position="64"/>
        <end position="73"/>
    </location>
</feature>
<dbReference type="GO" id="GO:0005634">
    <property type="term" value="C:nucleus"/>
    <property type="evidence" value="ECO:0007669"/>
    <property type="project" value="UniProtKB-SubCell"/>
</dbReference>
<dbReference type="SMART" id="SM00066">
    <property type="entry name" value="GAL4"/>
    <property type="match status" value="1"/>
</dbReference>
<evidence type="ECO:0000256" key="6">
    <source>
        <dbReference type="ARBA" id="ARBA00023242"/>
    </source>
</evidence>
<dbReference type="GO" id="GO:0000976">
    <property type="term" value="F:transcription cis-regulatory region binding"/>
    <property type="evidence" value="ECO:0007669"/>
    <property type="project" value="TreeGrafter"/>
</dbReference>
<name>A0A9P5N4H5_9AGAM</name>
<keyword evidence="6" id="KW-0539">Nucleus</keyword>
<dbReference type="PROSITE" id="PS00463">
    <property type="entry name" value="ZN2_CY6_FUNGAL_1"/>
    <property type="match status" value="1"/>
</dbReference>
<dbReference type="Proteomes" id="UP000759537">
    <property type="component" value="Unassembled WGS sequence"/>
</dbReference>
<dbReference type="PROSITE" id="PS50048">
    <property type="entry name" value="ZN2_CY6_FUNGAL_2"/>
    <property type="match status" value="1"/>
</dbReference>
<feature type="region of interest" description="Disordered" evidence="7">
    <location>
        <begin position="159"/>
        <end position="212"/>
    </location>
</feature>
<evidence type="ECO:0000259" key="8">
    <source>
        <dbReference type="PROSITE" id="PS50048"/>
    </source>
</evidence>
<feature type="compositionally biased region" description="Polar residues" evidence="7">
    <location>
        <begin position="177"/>
        <end position="186"/>
    </location>
</feature>